<evidence type="ECO:0000313" key="1">
    <source>
        <dbReference type="EMBL" id="GBG13135.1"/>
    </source>
</evidence>
<organism evidence="1 2">
    <name type="scientific">Novimethylophilus kurashikiensis</name>
    <dbReference type="NCBI Taxonomy" id="1825523"/>
    <lineage>
        <taxon>Bacteria</taxon>
        <taxon>Pseudomonadati</taxon>
        <taxon>Pseudomonadota</taxon>
        <taxon>Betaproteobacteria</taxon>
        <taxon>Nitrosomonadales</taxon>
        <taxon>Methylophilaceae</taxon>
        <taxon>Novimethylophilus</taxon>
    </lineage>
</organism>
<dbReference type="AlphaFoldDB" id="A0A2R5F4I6"/>
<name>A0A2R5F4I6_9PROT</name>
<dbReference type="EMBL" id="BDOQ01000002">
    <property type="protein sequence ID" value="GBG13135.1"/>
    <property type="molecule type" value="Genomic_DNA"/>
</dbReference>
<reference evidence="1 2" key="1">
    <citation type="journal article" date="2018" name="Environ. Microbiol.">
        <title>Isolation and genomic characterization of Novimethylophilus kurashikiensis gen. nov. sp. nov., a new lanthanide-dependent methylotrophic species of Methylophilaceae.</title>
        <authorList>
            <person name="Lv H."/>
            <person name="Sahin N."/>
            <person name="Tani A."/>
        </authorList>
    </citation>
    <scope>NUCLEOTIDE SEQUENCE [LARGE SCALE GENOMIC DNA]</scope>
    <source>
        <strain evidence="1 2">La2-4</strain>
    </source>
</reference>
<dbReference type="RefSeq" id="WP_109014334.1">
    <property type="nucleotide sequence ID" value="NZ_BDOQ01000002.1"/>
</dbReference>
<comment type="caution">
    <text evidence="1">The sequence shown here is derived from an EMBL/GenBank/DDBJ whole genome shotgun (WGS) entry which is preliminary data.</text>
</comment>
<dbReference type="Proteomes" id="UP000245081">
    <property type="component" value="Unassembled WGS sequence"/>
</dbReference>
<sequence>MIYAISIVLLVLMMLLWITVQAAARRFAERHPEFGPAREMGHGCGACIDGGCAGKCEEDH</sequence>
<protein>
    <submittedName>
        <fullName evidence="1">Uncharacterized protein</fullName>
    </submittedName>
</protein>
<evidence type="ECO:0000313" key="2">
    <source>
        <dbReference type="Proteomes" id="UP000245081"/>
    </source>
</evidence>
<keyword evidence="2" id="KW-1185">Reference proteome</keyword>
<proteinExistence type="predicted"/>
<accession>A0A2R5F4I6</accession>
<gene>
    <name evidence="1" type="ORF">NMK_0673</name>
</gene>